<dbReference type="Gene3D" id="3.50.50.60">
    <property type="entry name" value="FAD/NAD(P)-binding domain"/>
    <property type="match status" value="2"/>
</dbReference>
<dbReference type="Gene3D" id="3.30.9.10">
    <property type="entry name" value="D-Amino Acid Oxidase, subunit A, domain 2"/>
    <property type="match status" value="1"/>
</dbReference>
<dbReference type="PANTHER" id="PTHR13847:SF280">
    <property type="entry name" value="D-AMINO ACID DEHYDROGENASE"/>
    <property type="match status" value="1"/>
</dbReference>
<gene>
    <name evidence="4" type="ORF">MTR66_19535</name>
</gene>
<comment type="caution">
    <text evidence="4">The sequence shown here is derived from an EMBL/GenBank/DDBJ whole genome shotgun (WGS) entry which is preliminary data.</text>
</comment>
<accession>A0ABT0BVA4</accession>
<comment type="similarity">
    <text evidence="1">Belongs to the DadA oxidoreductase family.</text>
</comment>
<evidence type="ECO:0000313" key="5">
    <source>
        <dbReference type="Proteomes" id="UP001202281"/>
    </source>
</evidence>
<reference evidence="4 5" key="1">
    <citation type="submission" date="2022-04" db="EMBL/GenBank/DDBJ databases">
        <title>Identification of a novel bacterium isolated from mangrove sediments.</title>
        <authorList>
            <person name="Pan X."/>
        </authorList>
    </citation>
    <scope>NUCLEOTIDE SEQUENCE [LARGE SCALE GENOMIC DNA]</scope>
    <source>
        <strain evidence="4 5">B2638</strain>
    </source>
</reference>
<evidence type="ECO:0000313" key="4">
    <source>
        <dbReference type="EMBL" id="MCJ2188998.1"/>
    </source>
</evidence>
<dbReference type="Proteomes" id="UP001202281">
    <property type="component" value="Unassembled WGS sequence"/>
</dbReference>
<feature type="domain" description="FAD dependent oxidoreductase" evidence="3">
    <location>
        <begin position="35"/>
        <end position="436"/>
    </location>
</feature>
<keyword evidence="2" id="KW-0560">Oxidoreductase</keyword>
<name>A0ABT0BVA4_9SPHN</name>
<keyword evidence="5" id="KW-1185">Reference proteome</keyword>
<dbReference type="InterPro" id="IPR006076">
    <property type="entry name" value="FAD-dep_OxRdtase"/>
</dbReference>
<dbReference type="SUPFAM" id="SSF54373">
    <property type="entry name" value="FAD-linked reductases, C-terminal domain"/>
    <property type="match status" value="1"/>
</dbReference>
<evidence type="ECO:0000256" key="1">
    <source>
        <dbReference type="ARBA" id="ARBA00009410"/>
    </source>
</evidence>
<evidence type="ECO:0000259" key="3">
    <source>
        <dbReference type="Pfam" id="PF01266"/>
    </source>
</evidence>
<dbReference type="RefSeq" id="WP_243924093.1">
    <property type="nucleotide sequence ID" value="NZ_JALHLG010000057.1"/>
</dbReference>
<proteinExistence type="inferred from homology"/>
<dbReference type="EMBL" id="JALHLG010000057">
    <property type="protein sequence ID" value="MCJ2188998.1"/>
    <property type="molecule type" value="Genomic_DNA"/>
</dbReference>
<dbReference type="SUPFAM" id="SSF51905">
    <property type="entry name" value="FAD/NAD(P)-binding domain"/>
    <property type="match status" value="1"/>
</dbReference>
<dbReference type="InterPro" id="IPR036188">
    <property type="entry name" value="FAD/NAD-bd_sf"/>
</dbReference>
<sequence>MTMRNTMEYSRPAKGNACLPGAAASTGGEEEAEVDVAVLGAGVVGVCTAYALARRGLSVAIVERREEPGLGTSHANGAQLSYAYADALAQPSLWRKMPGMLAGLDPSFRLHLSPDPGFLRWGLAFLRNCTKKRFAEKTRAALQLGLESQAAMARLRARHPFPFAHACPGKMHIFRDAATLARASETAAIKRDAGFEQHVLGAAEACAIEPALADAGDFAGALWSPAEEVGDPYLFCRGLLDVLLRDYDVQAHFGFTAGAPLHAGDSIVIPQAATRTDERRNRRIVARKLVVCLGIDAPGYLAPLGIRAPVQPMKGYSFTAPPGGHAPQVSLTDTARKIVFCRLGGKMRIAGLAELGVRDLRVDPARLHTLIEAARTAMPRAARYGEAEDGWAGLRPMSPDSVPIVRRAAGNVFLNIGHGMLGWTLAAGSGERVAELVTACDPTMSRKD</sequence>
<dbReference type="PANTHER" id="PTHR13847">
    <property type="entry name" value="SARCOSINE DEHYDROGENASE-RELATED"/>
    <property type="match status" value="1"/>
</dbReference>
<protein>
    <submittedName>
        <fullName evidence="4">FAD-dependent oxidoreductase</fullName>
    </submittedName>
</protein>
<organism evidence="4 5">
    <name type="scientific">Novosphingobium beihaiensis</name>
    <dbReference type="NCBI Taxonomy" id="2930389"/>
    <lineage>
        <taxon>Bacteria</taxon>
        <taxon>Pseudomonadati</taxon>
        <taxon>Pseudomonadota</taxon>
        <taxon>Alphaproteobacteria</taxon>
        <taxon>Sphingomonadales</taxon>
        <taxon>Sphingomonadaceae</taxon>
        <taxon>Novosphingobium</taxon>
    </lineage>
</organism>
<evidence type="ECO:0000256" key="2">
    <source>
        <dbReference type="ARBA" id="ARBA00023002"/>
    </source>
</evidence>
<dbReference type="Pfam" id="PF01266">
    <property type="entry name" value="DAO"/>
    <property type="match status" value="1"/>
</dbReference>